<accession>A0A085VZE0</accession>
<protein>
    <submittedName>
        <fullName evidence="1">Uncharacterized protein</fullName>
    </submittedName>
</protein>
<evidence type="ECO:0000313" key="1">
    <source>
        <dbReference type="EMBL" id="KFE60803.1"/>
    </source>
</evidence>
<reference evidence="1 2" key="1">
    <citation type="submission" date="2014-04" db="EMBL/GenBank/DDBJ databases">
        <title>Genome assembly of Hyalangium minutum DSM 14724.</title>
        <authorList>
            <person name="Sharma G."/>
            <person name="Subramanian S."/>
        </authorList>
    </citation>
    <scope>NUCLEOTIDE SEQUENCE [LARGE SCALE GENOMIC DNA]</scope>
    <source>
        <strain evidence="1 2">DSM 14724</strain>
    </source>
</reference>
<comment type="caution">
    <text evidence="1">The sequence shown here is derived from an EMBL/GenBank/DDBJ whole genome shotgun (WGS) entry which is preliminary data.</text>
</comment>
<organism evidence="1 2">
    <name type="scientific">Hyalangium minutum</name>
    <dbReference type="NCBI Taxonomy" id="394096"/>
    <lineage>
        <taxon>Bacteria</taxon>
        <taxon>Pseudomonadati</taxon>
        <taxon>Myxococcota</taxon>
        <taxon>Myxococcia</taxon>
        <taxon>Myxococcales</taxon>
        <taxon>Cystobacterineae</taxon>
        <taxon>Archangiaceae</taxon>
        <taxon>Hyalangium</taxon>
    </lineage>
</organism>
<proteinExistence type="predicted"/>
<name>A0A085VZE0_9BACT</name>
<keyword evidence="2" id="KW-1185">Reference proteome</keyword>
<evidence type="ECO:0000313" key="2">
    <source>
        <dbReference type="Proteomes" id="UP000028725"/>
    </source>
</evidence>
<dbReference type="EMBL" id="JMCB01000028">
    <property type="protein sequence ID" value="KFE60803.1"/>
    <property type="molecule type" value="Genomic_DNA"/>
</dbReference>
<dbReference type="RefSeq" id="WP_240487215.1">
    <property type="nucleotide sequence ID" value="NZ_JMCB01000028.1"/>
</dbReference>
<dbReference type="AlphaFoldDB" id="A0A085VZE0"/>
<gene>
    <name evidence="1" type="ORF">DB31_4716</name>
</gene>
<dbReference type="Proteomes" id="UP000028725">
    <property type="component" value="Unassembled WGS sequence"/>
</dbReference>
<sequence>MTDPPGDPNILAGSFQVRLVPPVPASGTPGYTAVVGKVYDGASPSQLLWEKAAQSGDCQLLTPRVPFCNTPCGGSAVCVENDTCQAYPKSQSVGTVQVQGVRTAAGATEFSRDPVVNNYQPPVSAELPYPAFSEGGTIRFDAAGGVYSAFSLQARGIAPLQLLNDTITLQQDQPVNLSWTAPGQADLSKIHVKLDISHHGGTRGMLECDAADTGSLQLPAALVTQLLNLGVAGYPSVVVTRKAVGSTTIVPGRVDLIVSSEVEHAVEIPGLVSCSDDSQCPGGQTCQTDLTCG</sequence>